<dbReference type="Proteomes" id="UP000637628">
    <property type="component" value="Unassembled WGS sequence"/>
</dbReference>
<proteinExistence type="predicted"/>
<name>A0ABQ3Z9Q7_9ACTN</name>
<feature type="region of interest" description="Disordered" evidence="1">
    <location>
        <begin position="94"/>
        <end position="145"/>
    </location>
</feature>
<gene>
    <name evidence="2" type="ORF">Adu01nite_79180</name>
</gene>
<feature type="region of interest" description="Disordered" evidence="1">
    <location>
        <begin position="1"/>
        <end position="73"/>
    </location>
</feature>
<feature type="compositionally biased region" description="Polar residues" evidence="1">
    <location>
        <begin position="50"/>
        <end position="63"/>
    </location>
</feature>
<evidence type="ECO:0000313" key="3">
    <source>
        <dbReference type="Proteomes" id="UP000637628"/>
    </source>
</evidence>
<evidence type="ECO:0000256" key="1">
    <source>
        <dbReference type="SAM" id="MobiDB-lite"/>
    </source>
</evidence>
<evidence type="ECO:0000313" key="2">
    <source>
        <dbReference type="EMBL" id="GIE06568.1"/>
    </source>
</evidence>
<reference evidence="2 3" key="1">
    <citation type="submission" date="2021-01" db="EMBL/GenBank/DDBJ databases">
        <title>Whole genome shotgun sequence of Actinoplanes durhamensis NBRC 14914.</title>
        <authorList>
            <person name="Komaki H."/>
            <person name="Tamura T."/>
        </authorList>
    </citation>
    <scope>NUCLEOTIDE SEQUENCE [LARGE SCALE GENOMIC DNA]</scope>
    <source>
        <strain evidence="2 3">NBRC 14914</strain>
    </source>
</reference>
<protein>
    <submittedName>
        <fullName evidence="2">Uncharacterized protein</fullName>
    </submittedName>
</protein>
<sequence length="145" mass="15330">MRRGHRAEIRRLAVLDDMQNTVTPKGDPSPGRIRPGIGDREGGQHPVGSAQLSTTDKNQQTTADAVRGDRPLGDQPFCTGCDVERPQVFDRVVAGPAAQEQHGLSAVRPGQRPRRAQREAPGADQLGGQGVHGHGGHPATASGEL</sequence>
<keyword evidence="3" id="KW-1185">Reference proteome</keyword>
<dbReference type="EMBL" id="BOML01000064">
    <property type="protein sequence ID" value="GIE06568.1"/>
    <property type="molecule type" value="Genomic_DNA"/>
</dbReference>
<feature type="compositionally biased region" description="Basic and acidic residues" evidence="1">
    <location>
        <begin position="1"/>
        <end position="14"/>
    </location>
</feature>
<organism evidence="2 3">
    <name type="scientific">Paractinoplanes durhamensis</name>
    <dbReference type="NCBI Taxonomy" id="113563"/>
    <lineage>
        <taxon>Bacteria</taxon>
        <taxon>Bacillati</taxon>
        <taxon>Actinomycetota</taxon>
        <taxon>Actinomycetes</taxon>
        <taxon>Micromonosporales</taxon>
        <taxon>Micromonosporaceae</taxon>
        <taxon>Paractinoplanes</taxon>
    </lineage>
</organism>
<comment type="caution">
    <text evidence="2">The sequence shown here is derived from an EMBL/GenBank/DDBJ whole genome shotgun (WGS) entry which is preliminary data.</text>
</comment>
<accession>A0ABQ3Z9Q7</accession>